<organism evidence="1 2">
    <name type="scientific">Pendulispora brunnea</name>
    <dbReference type="NCBI Taxonomy" id="2905690"/>
    <lineage>
        <taxon>Bacteria</taxon>
        <taxon>Pseudomonadati</taxon>
        <taxon>Myxococcota</taxon>
        <taxon>Myxococcia</taxon>
        <taxon>Myxococcales</taxon>
        <taxon>Sorangiineae</taxon>
        <taxon>Pendulisporaceae</taxon>
        <taxon>Pendulispora</taxon>
    </lineage>
</organism>
<protein>
    <submittedName>
        <fullName evidence="1">CehA/McbA family metallohydrolase</fullName>
    </submittedName>
</protein>
<proteinExistence type="predicted"/>
<dbReference type="Gene3D" id="3.20.20.140">
    <property type="entry name" value="Metal-dependent hydrolases"/>
    <property type="match status" value="1"/>
</dbReference>
<dbReference type="NCBIfam" id="NF038032">
    <property type="entry name" value="CehA_McbA_metalo"/>
    <property type="match status" value="1"/>
</dbReference>
<dbReference type="PANTHER" id="PTHR42924">
    <property type="entry name" value="EXONUCLEASE"/>
    <property type="match status" value="1"/>
</dbReference>
<dbReference type="InterPro" id="IPR016195">
    <property type="entry name" value="Pol/histidinol_Pase-like"/>
</dbReference>
<dbReference type="InterPro" id="IPR052018">
    <property type="entry name" value="PHP_domain"/>
</dbReference>
<reference evidence="1 2" key="1">
    <citation type="submission" date="2021-12" db="EMBL/GenBank/DDBJ databases">
        <title>Discovery of the Pendulisporaceae a myxobacterial family with distinct sporulation behavior and unique specialized metabolism.</title>
        <authorList>
            <person name="Garcia R."/>
            <person name="Popoff A."/>
            <person name="Bader C.D."/>
            <person name="Loehr J."/>
            <person name="Walesch S."/>
            <person name="Walt C."/>
            <person name="Boldt J."/>
            <person name="Bunk B."/>
            <person name="Haeckl F.J.F.P.J."/>
            <person name="Gunesch A.P."/>
            <person name="Birkelbach J."/>
            <person name="Nuebel U."/>
            <person name="Pietschmann T."/>
            <person name="Bach T."/>
            <person name="Mueller R."/>
        </authorList>
    </citation>
    <scope>NUCLEOTIDE SEQUENCE [LARGE SCALE GENOMIC DNA]</scope>
    <source>
        <strain evidence="1 2">MSr12523</strain>
    </source>
</reference>
<keyword evidence="2" id="KW-1185">Reference proteome</keyword>
<accession>A0ABZ2KMF0</accession>
<gene>
    <name evidence="1" type="ORF">LZC95_23090</name>
</gene>
<evidence type="ECO:0000313" key="2">
    <source>
        <dbReference type="Proteomes" id="UP001379533"/>
    </source>
</evidence>
<dbReference type="SUPFAM" id="SSF89550">
    <property type="entry name" value="PHP domain-like"/>
    <property type="match status" value="1"/>
</dbReference>
<dbReference type="Proteomes" id="UP001379533">
    <property type="component" value="Chromosome"/>
</dbReference>
<name>A0ABZ2KMF0_9BACT</name>
<dbReference type="RefSeq" id="WP_394850330.1">
    <property type="nucleotide sequence ID" value="NZ_CP089982.1"/>
</dbReference>
<dbReference type="EMBL" id="CP089982">
    <property type="protein sequence ID" value="WXA99689.1"/>
    <property type="molecule type" value="Genomic_DNA"/>
</dbReference>
<sequence>MITHLRWLAFASVAVMPGCSGCRGSKAAPIEHVEARVEPLDKPGTAPRVYGRSGDLVLHGTRDTSITVATAADLPNHRPLRGSILDVGLAGAGPSDPLLWWRAAWVDSGQKLHPLVAADVSTRRCPEGSDGVHIEGDVDAVHLATDLCALADGRYRVKTLATGLPAGATLADDLNPGPVDAVIDRMGAEWQGDVTTRFVALAGYGIGVALEATGMRARSRRVRATGTISPAPITLLHEGTEATRLLHVVRGDALDALAALPFATRTATIGLADGRPGFLTVRDNADRLLVSGVLPAGGPRTIKLPDGLGETLTVRDADGVQAPRAVPIAEAASPALVAIASGRVALRFTDGRDAPVPAHVLFRGLEGTPDPAPEVTGRAYAGGRSVYLLDGSGTVHLAPGKYKVTATHGPTYTLSSKEIDVAPGGEQTVADRLTAVVDTHEWTAADFHLHSALSHDSSVSLQARLASLACEGVDLAVATDHNHVTDYEPVARELNLTSQLATVPGVEITSAGARLWGHFNAFPLPPPGNAAPEEVAPPYYEILPKDLFAKARGAGARVVQVNHARMPPNIGYFDLAHLDAATGHADPDFADDFDALEAYNGFWIESPDKVREGARDLVALARRGKRPIATGNSDSHRLLYEEAGYPRTYVHTAAGSASDRAVRTIEAMLTGDTTVSSGPLVVLTVEGKSPGAVVRPNANKEVRVKVRVFAPAWVPVETIEIWRDGEPVQHFTASPAHDGLRFERETIVKGLQDDAVILAWAEARTPLGDVLPNPDARAIGFSGLVYVDANGDGRVNVPGKR</sequence>
<evidence type="ECO:0000313" key="1">
    <source>
        <dbReference type="EMBL" id="WXA99689.1"/>
    </source>
</evidence>
<dbReference type="PANTHER" id="PTHR42924:SF3">
    <property type="entry name" value="POLYMERASE_HISTIDINOL PHOSPHATASE N-TERMINAL DOMAIN-CONTAINING PROTEIN"/>
    <property type="match status" value="1"/>
</dbReference>